<evidence type="ECO:0000313" key="2">
    <source>
        <dbReference type="EMBL" id="MDL5057090.1"/>
    </source>
</evidence>
<evidence type="ECO:0000313" key="3">
    <source>
        <dbReference type="Proteomes" id="UP001230986"/>
    </source>
</evidence>
<keyword evidence="1" id="KW-0812">Transmembrane</keyword>
<keyword evidence="3" id="KW-1185">Reference proteome</keyword>
<proteinExistence type="predicted"/>
<feature type="transmembrane region" description="Helical" evidence="1">
    <location>
        <begin position="17"/>
        <end position="39"/>
    </location>
</feature>
<dbReference type="RefSeq" id="WP_284475846.1">
    <property type="nucleotide sequence ID" value="NZ_JASVEJ010000024.1"/>
</dbReference>
<name>A0ABT7M0D2_9CYAN</name>
<gene>
    <name evidence="2" type="ORF">QQ055_06375</name>
</gene>
<dbReference type="Proteomes" id="UP001230986">
    <property type="component" value="Unassembled WGS sequence"/>
</dbReference>
<keyword evidence="1" id="KW-1133">Transmembrane helix</keyword>
<sequence>MKFPIAISKPVEVSTSIFASLAEMGAIATEFALISIFGVKVIPPLKRLTLS</sequence>
<dbReference type="EMBL" id="JASVEJ010000024">
    <property type="protein sequence ID" value="MDL5057090.1"/>
    <property type="molecule type" value="Genomic_DNA"/>
</dbReference>
<accession>A0ABT7M0D2</accession>
<reference evidence="2 3" key="1">
    <citation type="submission" date="2023-06" db="EMBL/GenBank/DDBJ databases">
        <title>Whole genome sequence of Oscillatoria calcuttensis NRMC-F 0142.</title>
        <authorList>
            <person name="Shakena Fathima T."/>
            <person name="Muralitharan G."/>
            <person name="Thajuddin N."/>
        </authorList>
    </citation>
    <scope>NUCLEOTIDE SEQUENCE [LARGE SCALE GENOMIC DNA]</scope>
    <source>
        <strain evidence="2 3">NRMC-F 0142</strain>
    </source>
</reference>
<comment type="caution">
    <text evidence="2">The sequence shown here is derived from an EMBL/GenBank/DDBJ whole genome shotgun (WGS) entry which is preliminary data.</text>
</comment>
<organism evidence="2 3">
    <name type="scientific">Geitlerinema calcuttense NRMC-F 0142</name>
    <dbReference type="NCBI Taxonomy" id="2922238"/>
    <lineage>
        <taxon>Bacteria</taxon>
        <taxon>Bacillati</taxon>
        <taxon>Cyanobacteriota</taxon>
        <taxon>Cyanophyceae</taxon>
        <taxon>Geitlerinematales</taxon>
        <taxon>Geitlerinemataceae</taxon>
        <taxon>Geitlerinema</taxon>
    </lineage>
</organism>
<protein>
    <submittedName>
        <fullName evidence="2">Uncharacterized protein</fullName>
    </submittedName>
</protein>
<keyword evidence="1" id="KW-0472">Membrane</keyword>
<evidence type="ECO:0000256" key="1">
    <source>
        <dbReference type="SAM" id="Phobius"/>
    </source>
</evidence>